<proteinExistence type="predicted"/>
<organism evidence="1 2">
    <name type="scientific">Clavibacter tessellarius</name>
    <dbReference type="NCBI Taxonomy" id="31965"/>
    <lineage>
        <taxon>Bacteria</taxon>
        <taxon>Bacillati</taxon>
        <taxon>Actinomycetota</taxon>
        <taxon>Actinomycetes</taxon>
        <taxon>Micrococcales</taxon>
        <taxon>Microbacteriaceae</taxon>
        <taxon>Clavibacter</taxon>
    </lineage>
</organism>
<dbReference type="AlphaFoldDB" id="A0A225CNQ1"/>
<reference evidence="1" key="1">
    <citation type="submission" date="2017-08" db="EMBL/GenBank/DDBJ databases">
        <title>Genomes of multiple Clavibacter strains from different subspecies.</title>
        <authorList>
            <person name="Yuan X.-K."/>
            <person name="Li X.-S."/>
            <person name="Nie J."/>
            <person name="De Boer S.H."/>
        </authorList>
    </citation>
    <scope>NUCLEOTIDE SEQUENCE [LARGE SCALE GENOMIC DNA]</scope>
    <source>
        <strain evidence="1">ATCC 33566</strain>
    </source>
</reference>
<comment type="caution">
    <text evidence="1">The sequence shown here is derived from an EMBL/GenBank/DDBJ whole genome shotgun (WGS) entry which is preliminary data.</text>
</comment>
<evidence type="ECO:0000313" key="2">
    <source>
        <dbReference type="Proteomes" id="UP000215316"/>
    </source>
</evidence>
<dbReference type="Proteomes" id="UP000215316">
    <property type="component" value="Unassembled WGS sequence"/>
</dbReference>
<sequence length="116" mass="12508">MCTTSEHHGEAPDRAQLVDVDGLVLHDPPSPTLDIARTSVTRLTISGIHAPLRLRMPTDLRQIPLSGELDSLLVDGEPRSVALVQLWGDVSAGLPEWCLGAEHLEISDTASLDLMP</sequence>
<name>A0A225CNQ1_9MICO</name>
<protein>
    <submittedName>
        <fullName evidence="1">Uncharacterized protein</fullName>
    </submittedName>
</protein>
<dbReference type="EMBL" id="MZMQ01000001">
    <property type="protein sequence ID" value="OQJ64013.1"/>
    <property type="molecule type" value="Genomic_DNA"/>
</dbReference>
<dbReference type="RefSeq" id="WP_094130666.1">
    <property type="nucleotide sequence ID" value="NZ_CP040788.1"/>
</dbReference>
<keyword evidence="2" id="KW-1185">Reference proteome</keyword>
<accession>A0A225CNQ1</accession>
<evidence type="ECO:0000313" key="1">
    <source>
        <dbReference type="EMBL" id="OQJ64013.1"/>
    </source>
</evidence>
<gene>
    <name evidence="1" type="ORF">B5P24_13910</name>
</gene>